<comment type="caution">
    <text evidence="1">The sequence shown here is derived from an EMBL/GenBank/DDBJ whole genome shotgun (WGS) entry which is preliminary data.</text>
</comment>
<dbReference type="Proteomes" id="UP000177130">
    <property type="component" value="Unassembled WGS sequence"/>
</dbReference>
<evidence type="ECO:0000313" key="2">
    <source>
        <dbReference type="Proteomes" id="UP000177130"/>
    </source>
</evidence>
<reference evidence="1 2" key="1">
    <citation type="journal article" date="2016" name="Nat. Commun.">
        <title>Thousands of microbial genomes shed light on interconnected biogeochemical processes in an aquifer system.</title>
        <authorList>
            <person name="Anantharaman K."/>
            <person name="Brown C.T."/>
            <person name="Hug L.A."/>
            <person name="Sharon I."/>
            <person name="Castelle C.J."/>
            <person name="Probst A.J."/>
            <person name="Thomas B.C."/>
            <person name="Singh A."/>
            <person name="Wilkins M.J."/>
            <person name="Karaoz U."/>
            <person name="Brodie E.L."/>
            <person name="Williams K.H."/>
            <person name="Hubbard S.S."/>
            <person name="Banfield J.F."/>
        </authorList>
    </citation>
    <scope>NUCLEOTIDE SEQUENCE [LARGE SCALE GENOMIC DNA]</scope>
</reference>
<dbReference type="EMBL" id="MHRK01000039">
    <property type="protein sequence ID" value="OHA23261.1"/>
    <property type="molecule type" value="Genomic_DNA"/>
</dbReference>
<sequence length="109" mass="13162">MKVMFLFIVMFGSLMFVLIRNTSPKTRTKEVELLDKIKRVRRERHSYVKSVGFEMKQDPTFQRLVNRELYLRRLLLNRTPAPLSEKEFENRTHMQDAIDRLEELTKPFS</sequence>
<protein>
    <submittedName>
        <fullName evidence="1">Uncharacterized protein</fullName>
    </submittedName>
</protein>
<dbReference type="STRING" id="1802306.A3C72_00720"/>
<organism evidence="1 2">
    <name type="scientific">Candidatus Taylorbacteria bacterium RIFCSPHIGHO2_02_FULL_43_32b</name>
    <dbReference type="NCBI Taxonomy" id="1802306"/>
    <lineage>
        <taxon>Bacteria</taxon>
        <taxon>Candidatus Tayloriibacteriota</taxon>
    </lineage>
</organism>
<name>A0A1G2MJR7_9BACT</name>
<gene>
    <name evidence="1" type="ORF">A3C72_00720</name>
</gene>
<dbReference type="AlphaFoldDB" id="A0A1G2MJR7"/>
<evidence type="ECO:0000313" key="1">
    <source>
        <dbReference type="EMBL" id="OHA23261.1"/>
    </source>
</evidence>
<proteinExistence type="predicted"/>
<accession>A0A1G2MJR7</accession>